<keyword evidence="2" id="KW-0732">Signal</keyword>
<proteinExistence type="inferred from homology"/>
<dbReference type="InterPro" id="IPR042100">
    <property type="entry name" value="Bug_dom1"/>
</dbReference>
<dbReference type="PANTHER" id="PTHR42928:SF5">
    <property type="entry name" value="BLR1237 PROTEIN"/>
    <property type="match status" value="1"/>
</dbReference>
<dbReference type="RefSeq" id="WP_266123508.1">
    <property type="nucleotide sequence ID" value="NZ_JAJHNU010000004.1"/>
</dbReference>
<dbReference type="Proteomes" id="UP001168613">
    <property type="component" value="Unassembled WGS sequence"/>
</dbReference>
<gene>
    <name evidence="3" type="ORF">LMS43_13315</name>
</gene>
<dbReference type="InterPro" id="IPR005064">
    <property type="entry name" value="BUG"/>
</dbReference>
<evidence type="ECO:0000256" key="2">
    <source>
        <dbReference type="SAM" id="SignalP"/>
    </source>
</evidence>
<dbReference type="PANTHER" id="PTHR42928">
    <property type="entry name" value="TRICARBOXYLATE-BINDING PROTEIN"/>
    <property type="match status" value="1"/>
</dbReference>
<name>A0ABT8EM32_9BURK</name>
<feature type="signal peptide" evidence="2">
    <location>
        <begin position="1"/>
        <end position="29"/>
    </location>
</feature>
<dbReference type="CDD" id="cd13578">
    <property type="entry name" value="PBP2_Bug27"/>
    <property type="match status" value="1"/>
</dbReference>
<evidence type="ECO:0000313" key="3">
    <source>
        <dbReference type="EMBL" id="MDN4122267.1"/>
    </source>
</evidence>
<dbReference type="Pfam" id="PF03401">
    <property type="entry name" value="TctC"/>
    <property type="match status" value="1"/>
</dbReference>
<accession>A0ABT8EM32</accession>
<comment type="similarity">
    <text evidence="1">Belongs to the UPF0065 (bug) family.</text>
</comment>
<comment type="caution">
    <text evidence="3">The sequence shown here is derived from an EMBL/GenBank/DDBJ whole genome shotgun (WGS) entry which is preliminary data.</text>
</comment>
<evidence type="ECO:0000256" key="1">
    <source>
        <dbReference type="ARBA" id="ARBA00006987"/>
    </source>
</evidence>
<dbReference type="SUPFAM" id="SSF53850">
    <property type="entry name" value="Periplasmic binding protein-like II"/>
    <property type="match status" value="1"/>
</dbReference>
<feature type="chain" id="PRO_5047217498" evidence="2">
    <location>
        <begin position="30"/>
        <end position="332"/>
    </location>
</feature>
<keyword evidence="4" id="KW-1185">Reference proteome</keyword>
<dbReference type="EMBL" id="JAJHNU010000004">
    <property type="protein sequence ID" value="MDN4122267.1"/>
    <property type="molecule type" value="Genomic_DNA"/>
</dbReference>
<dbReference type="Gene3D" id="3.40.190.150">
    <property type="entry name" value="Bordetella uptake gene, domain 1"/>
    <property type="match status" value="1"/>
</dbReference>
<reference evidence="3" key="1">
    <citation type="submission" date="2021-11" db="EMBL/GenBank/DDBJ databases">
        <title>Draft genome sequence of Alcaligenes endophyticus type strain CCUG 75668T.</title>
        <authorList>
            <person name="Salva-Serra F."/>
            <person name="Duran R.E."/>
            <person name="Seeger M."/>
            <person name="Moore E.R.B."/>
            <person name="Jaen-Luchoro D."/>
        </authorList>
    </citation>
    <scope>NUCLEOTIDE SEQUENCE</scope>
    <source>
        <strain evidence="3">CCUG 75668</strain>
    </source>
</reference>
<organism evidence="3 4">
    <name type="scientific">Alcaligenes endophyticus</name>
    <dbReference type="NCBI Taxonomy" id="1929088"/>
    <lineage>
        <taxon>Bacteria</taxon>
        <taxon>Pseudomonadati</taxon>
        <taxon>Pseudomonadota</taxon>
        <taxon>Betaproteobacteria</taxon>
        <taxon>Burkholderiales</taxon>
        <taxon>Alcaligenaceae</taxon>
        <taxon>Alcaligenes</taxon>
    </lineage>
</organism>
<evidence type="ECO:0000313" key="4">
    <source>
        <dbReference type="Proteomes" id="UP001168613"/>
    </source>
</evidence>
<dbReference type="Gene3D" id="3.40.190.10">
    <property type="entry name" value="Periplasmic binding protein-like II"/>
    <property type="match status" value="1"/>
</dbReference>
<protein>
    <submittedName>
        <fullName evidence="3">Tripartite tricarboxylate transporter substrate binding protein</fullName>
    </submittedName>
</protein>
<dbReference type="PIRSF" id="PIRSF017082">
    <property type="entry name" value="YflP"/>
    <property type="match status" value="1"/>
</dbReference>
<sequence>MSITRYLHRPLMAACLSLGGLLAGTAVQAEGYPSKPIQFVVPYPPGGPLDIMARLLAQQVKEDLGTVVVENKAGAGGNIGAGLVAKAKPDGYSLVMGAVAINAINPWLYSNLPFDPIESFEPVALVASVPNVLVVNQAFAEANQINQVADLVDYAQRHPGELNYASGGNGSAGHLAGALMNARTDVNTVHVPYAGANPAKTALLAGEVHFMFDNLASAAPLIKEGRLKALAVTTVERSSFLPDVATMEQAGVENFDLGTWFGVFATGGTPTDIVEKLNLAYTRALQDPKVRETLKQMGSEAAVLSAPEFAQMVSDELAKYEDIVAASGARLY</sequence>